<dbReference type="Gene3D" id="3.10.50.40">
    <property type="match status" value="1"/>
</dbReference>
<evidence type="ECO:0000256" key="8">
    <source>
        <dbReference type="ARBA" id="ARBA00038408"/>
    </source>
</evidence>
<dbReference type="STRING" id="1945521.A1232T_01273"/>
<dbReference type="OrthoDB" id="9812372at2"/>
<dbReference type="RefSeq" id="WP_077451028.1">
    <property type="nucleotide sequence ID" value="NZ_FUGE01000130.1"/>
</dbReference>
<keyword evidence="11 13" id="KW-0413">Isomerase</keyword>
<keyword evidence="2" id="KW-1003">Cell membrane</keyword>
<dbReference type="PROSITE" id="PS01096">
    <property type="entry name" value="PPIC_PPIASE_1"/>
    <property type="match status" value="1"/>
</dbReference>
<feature type="domain" description="PpiC" evidence="12">
    <location>
        <begin position="262"/>
        <end position="358"/>
    </location>
</feature>
<dbReference type="Pfam" id="PF13624">
    <property type="entry name" value="SurA_N_3"/>
    <property type="match status" value="1"/>
</dbReference>
<comment type="subcellular location">
    <subcellularLocation>
        <location evidence="1">Cell inner membrane</location>
        <topology evidence="1">Single-pass type II membrane protein</topology>
        <orientation evidence="1">Periplasmic side</orientation>
    </subcellularLocation>
</comment>
<dbReference type="InterPro" id="IPR046357">
    <property type="entry name" value="PPIase_dom_sf"/>
</dbReference>
<dbReference type="EMBL" id="FUGE01000130">
    <property type="protein sequence ID" value="SJM71603.1"/>
    <property type="molecule type" value="Genomic_DNA"/>
</dbReference>
<sequence>MESIRKFLKSWPGRIFLMLCLSPLVILGLESYFTGSANANDVAKVGDQTISRAEYQDAINNRRNELLQNGVEASAINTNALNREVLDSLINRALLRNQADQLGMHVSDQVINNLLLQDPQFLDENSQFSNDRFAFSLQQQGITKDQLFAQYRQQLNLMQLYASVAQTALYPEAEINDLLALQLETRDVWVYRLPWEQYKDKVSVSNKEIEDYYNEHKNELNSVAMVDLAYIQLDSSKVAVAEVTDEEIQAQYDAFKANYGGDYSQKLSQILVTGDNAQKTIQQIESRLKKGESFEKLAKELSEDPVSAAKGGDIGTFNPEVFGADGSKVAQAIEGLNKGQVSAPVKTSFGYQLFKVTEMSGAGVPSLDSVREELVAQAKRQKREELIADKITRINEMAIDGVSIEDIAQQEELSVQKIKDYTKKDNKTALAQPAVIEAAFDDYAIQDESVSASIKVNNNGTLWVQPTNYRPVKPLTLKQATAQIKNVLVKQKASAQALAAAQNISKTVNNKGMQAAQAKFQSLGNVNRQSSLLTVDEQAIAFSKDSANGKQVAVSEKTKEGATVLVLGPITKGSMKDVPAAELSQAMFDMRSIRGQEYFSDYVEYLKGATKIEKNEKVINEVGGV</sequence>
<dbReference type="SUPFAM" id="SSF54534">
    <property type="entry name" value="FKBP-like"/>
    <property type="match status" value="1"/>
</dbReference>
<evidence type="ECO:0000256" key="9">
    <source>
        <dbReference type="ARBA" id="ARBA00040743"/>
    </source>
</evidence>
<dbReference type="InterPro" id="IPR023058">
    <property type="entry name" value="PPIase_PpiC_CS"/>
</dbReference>
<name>A0A1R4GU60_9GAMM</name>
<keyword evidence="11" id="KW-0697">Rotamase</keyword>
<evidence type="ECO:0000256" key="6">
    <source>
        <dbReference type="ARBA" id="ARBA00023136"/>
    </source>
</evidence>
<evidence type="ECO:0000256" key="10">
    <source>
        <dbReference type="ARBA" id="ARBA00042775"/>
    </source>
</evidence>
<reference evidence="13 14" key="1">
    <citation type="submission" date="2017-02" db="EMBL/GenBank/DDBJ databases">
        <authorList>
            <person name="Peterson S.W."/>
        </authorList>
    </citation>
    <scope>NUCLEOTIDE SEQUENCE [LARGE SCALE GENOMIC DNA]</scope>
    <source>
        <strain evidence="13">Psychrobacter_piechaudii</strain>
    </source>
</reference>
<gene>
    <name evidence="13" type="primary">ppiD</name>
    <name evidence="13" type="ORF">A1232T_01273</name>
</gene>
<evidence type="ECO:0000256" key="5">
    <source>
        <dbReference type="ARBA" id="ARBA00022989"/>
    </source>
</evidence>
<dbReference type="Pfam" id="PF13145">
    <property type="entry name" value="Rotamase_2"/>
    <property type="match status" value="1"/>
</dbReference>
<keyword evidence="14" id="KW-1185">Reference proteome</keyword>
<dbReference type="InterPro" id="IPR000297">
    <property type="entry name" value="PPIase_PpiC"/>
</dbReference>
<dbReference type="SUPFAM" id="SSF109998">
    <property type="entry name" value="Triger factor/SurA peptide-binding domain-like"/>
    <property type="match status" value="1"/>
</dbReference>
<organism evidence="13 14">
    <name type="scientific">Psychrobacter piechaudii</name>
    <dbReference type="NCBI Taxonomy" id="1945521"/>
    <lineage>
        <taxon>Bacteria</taxon>
        <taxon>Pseudomonadati</taxon>
        <taxon>Pseudomonadota</taxon>
        <taxon>Gammaproteobacteria</taxon>
        <taxon>Moraxellales</taxon>
        <taxon>Moraxellaceae</taxon>
        <taxon>Psychrobacter</taxon>
    </lineage>
</organism>
<dbReference type="PROSITE" id="PS50198">
    <property type="entry name" value="PPIC_PPIASE_2"/>
    <property type="match status" value="1"/>
</dbReference>
<dbReference type="GO" id="GO:0005886">
    <property type="term" value="C:plasma membrane"/>
    <property type="evidence" value="ECO:0007669"/>
    <property type="project" value="UniProtKB-SubCell"/>
</dbReference>
<dbReference type="InterPro" id="IPR027304">
    <property type="entry name" value="Trigger_fact/SurA_dom_sf"/>
</dbReference>
<dbReference type="Proteomes" id="UP000188357">
    <property type="component" value="Unassembled WGS sequence"/>
</dbReference>
<accession>A0A1R4GU60</accession>
<keyword evidence="5" id="KW-1133">Transmembrane helix</keyword>
<proteinExistence type="inferred from homology"/>
<evidence type="ECO:0000259" key="12">
    <source>
        <dbReference type="PROSITE" id="PS50198"/>
    </source>
</evidence>
<evidence type="ECO:0000256" key="2">
    <source>
        <dbReference type="ARBA" id="ARBA00022475"/>
    </source>
</evidence>
<keyword evidence="6" id="KW-0472">Membrane</keyword>
<dbReference type="PANTHER" id="PTHR47529">
    <property type="entry name" value="PEPTIDYL-PROLYL CIS-TRANS ISOMERASE D"/>
    <property type="match status" value="1"/>
</dbReference>
<keyword evidence="4" id="KW-0812">Transmembrane</keyword>
<keyword evidence="3" id="KW-0997">Cell inner membrane</keyword>
<dbReference type="InterPro" id="IPR052029">
    <property type="entry name" value="PpiD_chaperone"/>
</dbReference>
<evidence type="ECO:0000256" key="3">
    <source>
        <dbReference type="ARBA" id="ARBA00022519"/>
    </source>
</evidence>
<comment type="similarity">
    <text evidence="8">Belongs to the PpiD chaperone family.</text>
</comment>
<evidence type="ECO:0000313" key="13">
    <source>
        <dbReference type="EMBL" id="SJM71603.1"/>
    </source>
</evidence>
<keyword evidence="7" id="KW-0143">Chaperone</keyword>
<evidence type="ECO:0000256" key="1">
    <source>
        <dbReference type="ARBA" id="ARBA00004382"/>
    </source>
</evidence>
<dbReference type="GO" id="GO:0003755">
    <property type="term" value="F:peptidyl-prolyl cis-trans isomerase activity"/>
    <property type="evidence" value="ECO:0007669"/>
    <property type="project" value="UniProtKB-KW"/>
</dbReference>
<evidence type="ECO:0000256" key="11">
    <source>
        <dbReference type="PROSITE-ProRule" id="PRU00278"/>
    </source>
</evidence>
<protein>
    <recommendedName>
        <fullName evidence="9">Periplasmic chaperone PpiD</fullName>
    </recommendedName>
    <alternativeName>
        <fullName evidence="10">Periplasmic folding chaperone</fullName>
    </alternativeName>
</protein>
<evidence type="ECO:0000256" key="7">
    <source>
        <dbReference type="ARBA" id="ARBA00023186"/>
    </source>
</evidence>
<dbReference type="AlphaFoldDB" id="A0A1R4GU60"/>
<evidence type="ECO:0000256" key="4">
    <source>
        <dbReference type="ARBA" id="ARBA00022692"/>
    </source>
</evidence>
<evidence type="ECO:0000313" key="14">
    <source>
        <dbReference type="Proteomes" id="UP000188357"/>
    </source>
</evidence>
<dbReference type="PANTHER" id="PTHR47529:SF1">
    <property type="entry name" value="PERIPLASMIC CHAPERONE PPID"/>
    <property type="match status" value="1"/>
</dbReference>
<dbReference type="Gene3D" id="1.10.4030.10">
    <property type="entry name" value="Porin chaperone SurA, peptide-binding domain"/>
    <property type="match status" value="1"/>
</dbReference>